<keyword evidence="2" id="KW-0489">Methyltransferase</keyword>
<dbReference type="SUPFAM" id="SSF53335">
    <property type="entry name" value="S-adenosyl-L-methionine-dependent methyltransferases"/>
    <property type="match status" value="1"/>
</dbReference>
<dbReference type="AlphaFoldDB" id="A0A4R5BHR9"/>
<feature type="domain" description="Methyltransferase" evidence="1">
    <location>
        <begin position="50"/>
        <end position="143"/>
    </location>
</feature>
<sequence>MRSGEAFEGAYVHWDAQWRNQKARLAWGDPEPWVTQVVYRVRAQGGRRALDIGCGIGRHTQVLAQAGFEAHGVDRSETGLAHARELAAAKGLEMRLRTADFRDLPFESAGFDYVLAWNVVYHGTEDDLRSALSEIRRVLRRGGLYQATMLSKRNTEFSKGVEMAPNAYVQPDAEDDKVHPHLYCDHRDIARLHADWRILTAVDSTQGGRGSHHWNLLLERPG</sequence>
<dbReference type="OrthoDB" id="9804312at2"/>
<proteinExistence type="predicted"/>
<dbReference type="RefSeq" id="WP_131895105.1">
    <property type="nucleotide sequence ID" value="NZ_SMKU01000094.1"/>
</dbReference>
<keyword evidence="3" id="KW-1185">Reference proteome</keyword>
<evidence type="ECO:0000259" key="1">
    <source>
        <dbReference type="Pfam" id="PF13649"/>
    </source>
</evidence>
<reference evidence="2 3" key="1">
    <citation type="submission" date="2019-03" db="EMBL/GenBank/DDBJ databases">
        <title>Draft genome sequences of novel Actinobacteria.</title>
        <authorList>
            <person name="Sahin N."/>
            <person name="Ay H."/>
            <person name="Saygin H."/>
        </authorList>
    </citation>
    <scope>NUCLEOTIDE SEQUENCE [LARGE SCALE GENOMIC DNA]</scope>
    <source>
        <strain evidence="2 3">H3C3</strain>
    </source>
</reference>
<name>A0A4R5BHR9_9ACTN</name>
<dbReference type="InterPro" id="IPR029063">
    <property type="entry name" value="SAM-dependent_MTases_sf"/>
</dbReference>
<dbReference type="PANTHER" id="PTHR43464">
    <property type="entry name" value="METHYLTRANSFERASE"/>
    <property type="match status" value="1"/>
</dbReference>
<dbReference type="Proteomes" id="UP000294513">
    <property type="component" value="Unassembled WGS sequence"/>
</dbReference>
<organism evidence="2 3">
    <name type="scientific">Actinomadura rubrisoli</name>
    <dbReference type="NCBI Taxonomy" id="2530368"/>
    <lineage>
        <taxon>Bacteria</taxon>
        <taxon>Bacillati</taxon>
        <taxon>Actinomycetota</taxon>
        <taxon>Actinomycetes</taxon>
        <taxon>Streptosporangiales</taxon>
        <taxon>Thermomonosporaceae</taxon>
        <taxon>Actinomadura</taxon>
    </lineage>
</organism>
<comment type="caution">
    <text evidence="2">The sequence shown here is derived from an EMBL/GenBank/DDBJ whole genome shotgun (WGS) entry which is preliminary data.</text>
</comment>
<dbReference type="InterPro" id="IPR041698">
    <property type="entry name" value="Methyltransf_25"/>
</dbReference>
<dbReference type="GO" id="GO:0032259">
    <property type="term" value="P:methylation"/>
    <property type="evidence" value="ECO:0007669"/>
    <property type="project" value="UniProtKB-KW"/>
</dbReference>
<evidence type="ECO:0000313" key="2">
    <source>
        <dbReference type="EMBL" id="TDD85029.1"/>
    </source>
</evidence>
<accession>A0A4R5BHR9</accession>
<evidence type="ECO:0000313" key="3">
    <source>
        <dbReference type="Proteomes" id="UP000294513"/>
    </source>
</evidence>
<gene>
    <name evidence="2" type="ORF">E1298_19150</name>
</gene>
<keyword evidence="2" id="KW-0808">Transferase</keyword>
<dbReference type="EMBL" id="SMKU01000094">
    <property type="protein sequence ID" value="TDD85029.1"/>
    <property type="molecule type" value="Genomic_DNA"/>
</dbReference>
<dbReference type="CDD" id="cd02440">
    <property type="entry name" value="AdoMet_MTases"/>
    <property type="match status" value="1"/>
</dbReference>
<dbReference type="GO" id="GO:0008168">
    <property type="term" value="F:methyltransferase activity"/>
    <property type="evidence" value="ECO:0007669"/>
    <property type="project" value="UniProtKB-KW"/>
</dbReference>
<dbReference type="Pfam" id="PF13649">
    <property type="entry name" value="Methyltransf_25"/>
    <property type="match status" value="1"/>
</dbReference>
<dbReference type="Gene3D" id="3.40.50.150">
    <property type="entry name" value="Vaccinia Virus protein VP39"/>
    <property type="match status" value="1"/>
</dbReference>
<protein>
    <submittedName>
        <fullName evidence="2">Class I SAM-dependent methyltransferase</fullName>
    </submittedName>
</protein>